<organism evidence="3 4">
    <name type="scientific">Paenibacillus harenae</name>
    <dbReference type="NCBI Taxonomy" id="306543"/>
    <lineage>
        <taxon>Bacteria</taxon>
        <taxon>Bacillati</taxon>
        <taxon>Bacillota</taxon>
        <taxon>Bacilli</taxon>
        <taxon>Bacillales</taxon>
        <taxon>Paenibacillaceae</taxon>
        <taxon>Paenibacillus</taxon>
    </lineage>
</organism>
<dbReference type="EMBL" id="JAUSSU010000001">
    <property type="protein sequence ID" value="MDQ0111219.1"/>
    <property type="molecule type" value="Genomic_DNA"/>
</dbReference>
<name>A0ABT9TYR7_PAEHA</name>
<proteinExistence type="predicted"/>
<accession>A0ABT9TYR7</accession>
<keyword evidence="4" id="KW-1185">Reference proteome</keyword>
<protein>
    <submittedName>
        <fullName evidence="3">Uncharacterized protein</fullName>
    </submittedName>
</protein>
<reference evidence="3 4" key="1">
    <citation type="submission" date="2023-07" db="EMBL/GenBank/DDBJ databases">
        <title>Sorghum-associated microbial communities from plants grown in Nebraska, USA.</title>
        <authorList>
            <person name="Schachtman D."/>
        </authorList>
    </citation>
    <scope>NUCLEOTIDE SEQUENCE [LARGE SCALE GENOMIC DNA]</scope>
    <source>
        <strain evidence="3 4">CC482</strain>
    </source>
</reference>
<evidence type="ECO:0000256" key="2">
    <source>
        <dbReference type="SAM" id="Phobius"/>
    </source>
</evidence>
<feature type="transmembrane region" description="Helical" evidence="2">
    <location>
        <begin position="101"/>
        <end position="121"/>
    </location>
</feature>
<keyword evidence="2" id="KW-1133">Transmembrane helix</keyword>
<evidence type="ECO:0000313" key="3">
    <source>
        <dbReference type="EMBL" id="MDQ0111219.1"/>
    </source>
</evidence>
<sequence>MEPIYPLREDVVHQFCGMPVCVIMQDGTRHVGILSSCKSGKLTLNGDAAGSSGTEAVVSKAEAQNAKKKSKKGSKPVPITQQSAQTQAYPYDPYYYGPERYYPWGAAVAIDLALIAFLFLLI</sequence>
<gene>
    <name evidence="3" type="ORF">J2T15_000635</name>
</gene>
<keyword evidence="2" id="KW-0812">Transmembrane</keyword>
<evidence type="ECO:0000256" key="1">
    <source>
        <dbReference type="SAM" id="MobiDB-lite"/>
    </source>
</evidence>
<dbReference type="Proteomes" id="UP001229346">
    <property type="component" value="Unassembled WGS sequence"/>
</dbReference>
<comment type="caution">
    <text evidence="3">The sequence shown here is derived from an EMBL/GenBank/DDBJ whole genome shotgun (WGS) entry which is preliminary data.</text>
</comment>
<evidence type="ECO:0000313" key="4">
    <source>
        <dbReference type="Proteomes" id="UP001229346"/>
    </source>
</evidence>
<keyword evidence="2" id="KW-0472">Membrane</keyword>
<feature type="region of interest" description="Disordered" evidence="1">
    <location>
        <begin position="61"/>
        <end position="84"/>
    </location>
</feature>
<dbReference type="RefSeq" id="WP_307200973.1">
    <property type="nucleotide sequence ID" value="NZ_JAUSSU010000001.1"/>
</dbReference>